<dbReference type="GO" id="GO:0003677">
    <property type="term" value="F:DNA binding"/>
    <property type="evidence" value="ECO:0007669"/>
    <property type="project" value="UniProtKB-KW"/>
</dbReference>
<comment type="similarity">
    <text evidence="6">Belongs to the TacA antitoxin family.</text>
</comment>
<dbReference type="PANTHER" id="PTHR35401">
    <property type="entry name" value="COPG FAMILY HELIX-TURN-HELIX PROTEIN-RELATED-RELATED"/>
    <property type="match status" value="1"/>
</dbReference>
<evidence type="ECO:0000313" key="7">
    <source>
        <dbReference type="EMBL" id="MBB5347701.1"/>
    </source>
</evidence>
<organism evidence="7 8">
    <name type="scientific">Desulfoprunum benzoelyticum</name>
    <dbReference type="NCBI Taxonomy" id="1506996"/>
    <lineage>
        <taxon>Bacteria</taxon>
        <taxon>Pseudomonadati</taxon>
        <taxon>Thermodesulfobacteriota</taxon>
        <taxon>Desulfobulbia</taxon>
        <taxon>Desulfobulbales</taxon>
        <taxon>Desulfobulbaceae</taxon>
        <taxon>Desulfoprunum</taxon>
    </lineage>
</organism>
<keyword evidence="5" id="KW-0804">Transcription</keyword>
<sequence length="90" mass="9952">MANTETRKAPINIRALAAQRNLIDSAAAAVNKSRSDFMLEAACREAENVLLDQRLFFVQEEEFAAFEAALKTPAAEAMKKILAARAPWED</sequence>
<evidence type="ECO:0000256" key="2">
    <source>
        <dbReference type="ARBA" id="ARBA00022649"/>
    </source>
</evidence>
<dbReference type="InterPro" id="IPR010985">
    <property type="entry name" value="Ribbon_hlx_hlx"/>
</dbReference>
<protein>
    <submittedName>
        <fullName evidence="7">Uncharacterized protein (DUF1778 family)</fullName>
    </submittedName>
</protein>
<dbReference type="GO" id="GO:0006355">
    <property type="term" value="P:regulation of DNA-templated transcription"/>
    <property type="evidence" value="ECO:0007669"/>
    <property type="project" value="InterPro"/>
</dbReference>
<dbReference type="PANTHER" id="PTHR35401:SF1">
    <property type="entry name" value="CYTOPLASMIC PROTEIN"/>
    <property type="match status" value="1"/>
</dbReference>
<evidence type="ECO:0000256" key="4">
    <source>
        <dbReference type="ARBA" id="ARBA00023125"/>
    </source>
</evidence>
<evidence type="ECO:0000256" key="3">
    <source>
        <dbReference type="ARBA" id="ARBA00023015"/>
    </source>
</evidence>
<keyword evidence="4" id="KW-0238">DNA-binding</keyword>
<dbReference type="AlphaFoldDB" id="A0A840V3J7"/>
<keyword evidence="8" id="KW-1185">Reference proteome</keyword>
<dbReference type="EMBL" id="JACHEO010000006">
    <property type="protein sequence ID" value="MBB5347701.1"/>
    <property type="molecule type" value="Genomic_DNA"/>
</dbReference>
<dbReference type="InterPro" id="IPR014795">
    <property type="entry name" value="TacA_1-like"/>
</dbReference>
<accession>A0A840V3J7</accession>
<reference evidence="7 8" key="1">
    <citation type="submission" date="2020-08" db="EMBL/GenBank/DDBJ databases">
        <title>Genomic Encyclopedia of Type Strains, Phase IV (KMG-IV): sequencing the most valuable type-strain genomes for metagenomic binning, comparative biology and taxonomic classification.</title>
        <authorList>
            <person name="Goeker M."/>
        </authorList>
    </citation>
    <scope>NUCLEOTIDE SEQUENCE [LARGE SCALE GENOMIC DNA]</scope>
    <source>
        <strain evidence="7 8">DSM 28570</strain>
    </source>
</reference>
<evidence type="ECO:0000256" key="6">
    <source>
        <dbReference type="ARBA" id="ARBA00049988"/>
    </source>
</evidence>
<proteinExistence type="inferred from homology"/>
<dbReference type="Gene3D" id="1.20.5.780">
    <property type="entry name" value="Single helix bin"/>
    <property type="match status" value="1"/>
</dbReference>
<evidence type="ECO:0000313" key="8">
    <source>
        <dbReference type="Proteomes" id="UP000539642"/>
    </source>
</evidence>
<dbReference type="SUPFAM" id="SSF47598">
    <property type="entry name" value="Ribbon-helix-helix"/>
    <property type="match status" value="1"/>
</dbReference>
<keyword evidence="2" id="KW-1277">Toxin-antitoxin system</keyword>
<keyword evidence="1" id="KW-0678">Repressor</keyword>
<dbReference type="Proteomes" id="UP000539642">
    <property type="component" value="Unassembled WGS sequence"/>
</dbReference>
<dbReference type="RefSeq" id="WP_183349701.1">
    <property type="nucleotide sequence ID" value="NZ_JACHEO010000006.1"/>
</dbReference>
<comment type="caution">
    <text evidence="7">The sequence shown here is derived from an EMBL/GenBank/DDBJ whole genome shotgun (WGS) entry which is preliminary data.</text>
</comment>
<evidence type="ECO:0000256" key="5">
    <source>
        <dbReference type="ARBA" id="ARBA00023163"/>
    </source>
</evidence>
<evidence type="ECO:0000256" key="1">
    <source>
        <dbReference type="ARBA" id="ARBA00022491"/>
    </source>
</evidence>
<keyword evidence="3" id="KW-0805">Transcription regulation</keyword>
<gene>
    <name evidence="7" type="ORF">HNQ81_001425</name>
</gene>
<name>A0A840V3J7_9BACT</name>
<dbReference type="Pfam" id="PF08681">
    <property type="entry name" value="TacA1"/>
    <property type="match status" value="1"/>
</dbReference>